<dbReference type="PANTHER" id="PTHR24252">
    <property type="entry name" value="ACROSIN-RELATED"/>
    <property type="match status" value="1"/>
</dbReference>
<dbReference type="InterPro" id="IPR043504">
    <property type="entry name" value="Peptidase_S1_PA_chymotrypsin"/>
</dbReference>
<dbReference type="EMBL" id="VXAG01000665">
    <property type="protein sequence ID" value="NXJ80868.1"/>
    <property type="molecule type" value="Genomic_DNA"/>
</dbReference>
<gene>
    <name evidence="3" type="primary">Ovch1</name>
    <name evidence="3" type="ORF">TROMEL_R15150</name>
</gene>
<keyword evidence="4" id="KW-1185">Reference proteome</keyword>
<evidence type="ECO:0000259" key="2">
    <source>
        <dbReference type="PROSITE" id="PS50240"/>
    </source>
</evidence>
<reference evidence="3 4" key="1">
    <citation type="submission" date="2019-09" db="EMBL/GenBank/DDBJ databases">
        <title>Bird 10,000 Genomes (B10K) Project - Family phase.</title>
        <authorList>
            <person name="Zhang G."/>
        </authorList>
    </citation>
    <scope>NUCLEOTIDE SEQUENCE [LARGE SCALE GENOMIC DNA]</scope>
    <source>
        <strain evidence="3">B10K-DU-007-40</strain>
        <tissue evidence="3">Mixed tissue sample</tissue>
    </source>
</reference>
<name>A0A7L0EDB6_TROML</name>
<dbReference type="SUPFAM" id="SSF50494">
    <property type="entry name" value="Trypsin-like serine proteases"/>
    <property type="match status" value="1"/>
</dbReference>
<protein>
    <submittedName>
        <fullName evidence="3">OVCH1 protein</fullName>
    </submittedName>
</protein>
<dbReference type="PROSITE" id="PS50240">
    <property type="entry name" value="TRYPSIN_DOM"/>
    <property type="match status" value="1"/>
</dbReference>
<feature type="non-terminal residue" evidence="3">
    <location>
        <position position="118"/>
    </location>
</feature>
<dbReference type="GO" id="GO:0006508">
    <property type="term" value="P:proteolysis"/>
    <property type="evidence" value="ECO:0007669"/>
    <property type="project" value="InterPro"/>
</dbReference>
<comment type="caution">
    <text evidence="3">The sequence shown here is derived from an EMBL/GenBank/DDBJ whole genome shotgun (WGS) entry which is preliminary data.</text>
</comment>
<dbReference type="PANTHER" id="PTHR24252:SF18">
    <property type="entry name" value="OVOCHYMASE 1"/>
    <property type="match status" value="1"/>
</dbReference>
<dbReference type="InterPro" id="IPR009003">
    <property type="entry name" value="Peptidase_S1_PA"/>
</dbReference>
<dbReference type="AlphaFoldDB" id="A0A7L0EDB6"/>
<dbReference type="InterPro" id="IPR001254">
    <property type="entry name" value="Trypsin_dom"/>
</dbReference>
<feature type="non-terminal residue" evidence="3">
    <location>
        <position position="1"/>
    </location>
</feature>
<dbReference type="GO" id="GO:0004252">
    <property type="term" value="F:serine-type endopeptidase activity"/>
    <property type="evidence" value="ECO:0007669"/>
    <property type="project" value="InterPro"/>
</dbReference>
<dbReference type="Gene3D" id="2.40.10.10">
    <property type="entry name" value="Trypsin-like serine proteases"/>
    <property type="match status" value="2"/>
</dbReference>
<evidence type="ECO:0000256" key="1">
    <source>
        <dbReference type="ARBA" id="ARBA00023157"/>
    </source>
</evidence>
<evidence type="ECO:0000313" key="3">
    <source>
        <dbReference type="EMBL" id="NXJ80868.1"/>
    </source>
</evidence>
<evidence type="ECO:0000313" key="4">
    <source>
        <dbReference type="Proteomes" id="UP000550660"/>
    </source>
</evidence>
<sequence length="118" mass="13231">QVIQVKTIVMDPHFDMLSYNSDTALMQLDVPLDYKAAMRPACLPNSRDVILLPLCTVSEWGSIKEGVSSDSAFRWLQQTQVPVLENEICERNYYFRHPGGITARMLHAAFVSVGGQDS</sequence>
<dbReference type="Proteomes" id="UP000550660">
    <property type="component" value="Unassembled WGS sequence"/>
</dbReference>
<organism evidence="3 4">
    <name type="scientific">Trogon melanurus</name>
    <name type="common">Black-tailed trogon</name>
    <dbReference type="NCBI Taxonomy" id="56311"/>
    <lineage>
        <taxon>Eukaryota</taxon>
        <taxon>Metazoa</taxon>
        <taxon>Chordata</taxon>
        <taxon>Craniata</taxon>
        <taxon>Vertebrata</taxon>
        <taxon>Euteleostomi</taxon>
        <taxon>Archelosauria</taxon>
        <taxon>Archosauria</taxon>
        <taxon>Dinosauria</taxon>
        <taxon>Saurischia</taxon>
        <taxon>Theropoda</taxon>
        <taxon>Coelurosauria</taxon>
        <taxon>Aves</taxon>
        <taxon>Neognathae</taxon>
        <taxon>Neoaves</taxon>
        <taxon>Telluraves</taxon>
        <taxon>Coraciimorphae</taxon>
        <taxon>Trogoniformes</taxon>
        <taxon>Trogonidae</taxon>
        <taxon>Trogon</taxon>
    </lineage>
</organism>
<dbReference type="Pfam" id="PF00089">
    <property type="entry name" value="Trypsin"/>
    <property type="match status" value="1"/>
</dbReference>
<dbReference type="OrthoDB" id="6380398at2759"/>
<proteinExistence type="predicted"/>
<feature type="domain" description="Peptidase S1" evidence="2">
    <location>
        <begin position="1"/>
        <end position="118"/>
    </location>
</feature>
<keyword evidence="1" id="KW-1015">Disulfide bond</keyword>
<accession>A0A7L0EDB6</accession>